<dbReference type="InterPro" id="IPR036397">
    <property type="entry name" value="RNaseH_sf"/>
</dbReference>
<comment type="caution">
    <text evidence="3">The sequence shown here is derived from an EMBL/GenBank/DDBJ whole genome shotgun (WGS) entry which is preliminary data.</text>
</comment>
<dbReference type="AlphaFoldDB" id="A0A9X2MM82"/>
<dbReference type="PROSITE" id="PS50994">
    <property type="entry name" value="INTEGRASE"/>
    <property type="match status" value="1"/>
</dbReference>
<dbReference type="Pfam" id="PF09299">
    <property type="entry name" value="Mu-transpos_C"/>
    <property type="match status" value="1"/>
</dbReference>
<dbReference type="GO" id="GO:0015074">
    <property type="term" value="P:DNA integration"/>
    <property type="evidence" value="ECO:0007669"/>
    <property type="project" value="InterPro"/>
</dbReference>
<feature type="compositionally biased region" description="Basic and acidic residues" evidence="1">
    <location>
        <begin position="418"/>
        <end position="431"/>
    </location>
</feature>
<sequence>MNKQKKTDEVAAERFQLLSPLLASGLDAAKAAQLKSAICAQSGLSERTLRRYLAEYRKDGFDGLKPKPKGRKPLPDTIPTEVLEEAILLRREVPKRSVRQIIQILEWEEKVAPGTIKRSTLQAKLTRRGYSSRQMRMYAGGGTAARRFQKQSRNRLWQSDIKFGPYLPIGPGGTKKQVYLVLFVDDATRYVLHGAFYASMEQAIVEDSFRRAIEKYGVPEAVYFDNGKQYRTTWMNRTCAKLGIRLLFAKPYSPESKGKVERLNGAVQSFLDEVALENVKTLTALNDWFQVWLSECYQNKPHAALANKQTPEAAFRSDPAALQFVNPEHLAASFLHAEQRKVDKAGCISFQGKKYEVGLLFIGQTVQVVYDPADITEVTIEYEGCTPWKARELVIGERAGKRPALPEHLQKQPATESRLLRGAERKHDERAQTQTPAVSYRMLRKEAGKDV</sequence>
<dbReference type="EMBL" id="JANIPJ010000001">
    <property type="protein sequence ID" value="MCR2802679.1"/>
    <property type="molecule type" value="Genomic_DNA"/>
</dbReference>
<evidence type="ECO:0000313" key="4">
    <source>
        <dbReference type="Proteomes" id="UP001141950"/>
    </source>
</evidence>
<dbReference type="InterPro" id="IPR009057">
    <property type="entry name" value="Homeodomain-like_sf"/>
</dbReference>
<protein>
    <submittedName>
        <fullName evidence="3">DDE-type integrase/transposase/recombinase</fullName>
    </submittedName>
</protein>
<feature type="domain" description="Integrase catalytic" evidence="2">
    <location>
        <begin position="149"/>
        <end position="319"/>
    </location>
</feature>
<dbReference type="RefSeq" id="WP_257442318.1">
    <property type="nucleotide sequence ID" value="NZ_JANIPJ010000001.1"/>
</dbReference>
<reference evidence="3" key="1">
    <citation type="submission" date="2022-08" db="EMBL/GenBank/DDBJ databases">
        <title>The genomic sequence of strain Paenibacillus sp. SCIV0701.</title>
        <authorList>
            <person name="Zhao H."/>
        </authorList>
    </citation>
    <scope>NUCLEOTIDE SEQUENCE</scope>
    <source>
        <strain evidence="3">SCIV0701</strain>
    </source>
</reference>
<dbReference type="SUPFAM" id="SSF53098">
    <property type="entry name" value="Ribonuclease H-like"/>
    <property type="match status" value="1"/>
</dbReference>
<dbReference type="Proteomes" id="UP001141950">
    <property type="component" value="Unassembled WGS sequence"/>
</dbReference>
<dbReference type="SUPFAM" id="SSF46689">
    <property type="entry name" value="Homeodomain-like"/>
    <property type="match status" value="1"/>
</dbReference>
<dbReference type="InterPro" id="IPR055247">
    <property type="entry name" value="InsJ-like_HTH"/>
</dbReference>
<dbReference type="Pfam" id="PF00665">
    <property type="entry name" value="rve"/>
    <property type="match status" value="1"/>
</dbReference>
<dbReference type="PANTHER" id="PTHR35004">
    <property type="entry name" value="TRANSPOSASE RV3428C-RELATED"/>
    <property type="match status" value="1"/>
</dbReference>
<accession>A0A9X2MM82</accession>
<dbReference type="InterPro" id="IPR001584">
    <property type="entry name" value="Integrase_cat-core"/>
</dbReference>
<dbReference type="PANTHER" id="PTHR35004:SF6">
    <property type="entry name" value="TRANSPOSASE"/>
    <property type="match status" value="1"/>
</dbReference>
<organism evidence="3 4">
    <name type="scientific">Paenibacillus soyae</name>
    <dbReference type="NCBI Taxonomy" id="2969249"/>
    <lineage>
        <taxon>Bacteria</taxon>
        <taxon>Bacillati</taxon>
        <taxon>Bacillota</taxon>
        <taxon>Bacilli</taxon>
        <taxon>Bacillales</taxon>
        <taxon>Paenibacillaceae</taxon>
        <taxon>Paenibacillus</taxon>
    </lineage>
</organism>
<evidence type="ECO:0000256" key="1">
    <source>
        <dbReference type="SAM" id="MobiDB-lite"/>
    </source>
</evidence>
<evidence type="ECO:0000259" key="2">
    <source>
        <dbReference type="PROSITE" id="PS50994"/>
    </source>
</evidence>
<gene>
    <name evidence="3" type="ORF">NQZ67_02180</name>
</gene>
<dbReference type="Gene3D" id="3.30.420.10">
    <property type="entry name" value="Ribonuclease H-like superfamily/Ribonuclease H"/>
    <property type="match status" value="1"/>
</dbReference>
<feature type="region of interest" description="Disordered" evidence="1">
    <location>
        <begin position="401"/>
        <end position="436"/>
    </location>
</feature>
<proteinExistence type="predicted"/>
<feature type="compositionally biased region" description="Basic and acidic residues" evidence="1">
    <location>
        <begin position="401"/>
        <end position="410"/>
    </location>
</feature>
<evidence type="ECO:0000313" key="3">
    <source>
        <dbReference type="EMBL" id="MCR2802679.1"/>
    </source>
</evidence>
<keyword evidence="4" id="KW-1185">Reference proteome</keyword>
<dbReference type="GO" id="GO:0003676">
    <property type="term" value="F:nucleic acid binding"/>
    <property type="evidence" value="ECO:0007669"/>
    <property type="project" value="InterPro"/>
</dbReference>
<dbReference type="InterPro" id="IPR012337">
    <property type="entry name" value="RNaseH-like_sf"/>
</dbReference>
<dbReference type="Pfam" id="PF13518">
    <property type="entry name" value="HTH_28"/>
    <property type="match status" value="1"/>
</dbReference>
<name>A0A9X2MM82_9BACL</name>
<dbReference type="InterPro" id="IPR015378">
    <property type="entry name" value="Transposase-like_Mu_C"/>
</dbReference>